<protein>
    <recommendedName>
        <fullName evidence="13">Tyrosine--tRNA ligase</fullName>
        <ecNumber evidence="13">6.1.1.1</ecNumber>
    </recommendedName>
    <alternativeName>
        <fullName evidence="13">Tyrosyl-tRNA synthetase</fullName>
    </alternativeName>
</protein>
<reference evidence="15" key="2">
    <citation type="journal article" date="2007" name="PLoS Biol.">
        <title>Survey sequencing and comparative analysis of the elephant shark (Callorhinchus milii) genome.</title>
        <authorList>
            <person name="Venkatesh B."/>
            <person name="Kirkness E.F."/>
            <person name="Loh Y.H."/>
            <person name="Halpern A.L."/>
            <person name="Lee A.P."/>
            <person name="Johnson J."/>
            <person name="Dandona N."/>
            <person name="Viswanathan L.D."/>
            <person name="Tay A."/>
            <person name="Venter J.C."/>
            <person name="Strausberg R.L."/>
            <person name="Brenner S."/>
        </authorList>
    </citation>
    <scope>NUCLEOTIDE SEQUENCE [LARGE SCALE GENOMIC DNA]</scope>
</reference>
<evidence type="ECO:0000256" key="4">
    <source>
        <dbReference type="ARBA" id="ARBA00011738"/>
    </source>
</evidence>
<comment type="similarity">
    <text evidence="3 13">Belongs to the class-I aminoacyl-tRNA synthetase family.</text>
</comment>
<keyword evidence="10" id="KW-0496">Mitochondrion</keyword>
<dbReference type="Ensembl" id="ENSCMIT00000033759.1">
    <property type="protein sequence ID" value="ENSCMIP00000033253.1"/>
    <property type="gene ID" value="ENSCMIG00000014196.1"/>
</dbReference>
<dbReference type="GeneTree" id="ENSGT00390000013709"/>
<evidence type="ECO:0000256" key="10">
    <source>
        <dbReference type="ARBA" id="ARBA00023128"/>
    </source>
</evidence>
<dbReference type="Pfam" id="PF00579">
    <property type="entry name" value="tRNA-synt_1b"/>
    <property type="match status" value="1"/>
</dbReference>
<evidence type="ECO:0000256" key="2">
    <source>
        <dbReference type="ARBA" id="ARBA00004305"/>
    </source>
</evidence>
<dbReference type="InterPro" id="IPR002305">
    <property type="entry name" value="aa-tRNA-synth_Ic"/>
</dbReference>
<evidence type="ECO:0000256" key="8">
    <source>
        <dbReference type="ARBA" id="ARBA00022917"/>
    </source>
</evidence>
<dbReference type="RefSeq" id="XP_007892881.1">
    <property type="nucleotide sequence ID" value="XM_007894690.2"/>
</dbReference>
<reference evidence="14" key="4">
    <citation type="submission" date="2025-08" db="UniProtKB">
        <authorList>
            <consortium name="Ensembl"/>
        </authorList>
    </citation>
    <scope>IDENTIFICATION</scope>
</reference>
<dbReference type="NCBIfam" id="TIGR00234">
    <property type="entry name" value="tyrS"/>
    <property type="match status" value="1"/>
</dbReference>
<evidence type="ECO:0000256" key="9">
    <source>
        <dbReference type="ARBA" id="ARBA00022946"/>
    </source>
</evidence>
<dbReference type="InterPro" id="IPR002307">
    <property type="entry name" value="Tyr-tRNA-ligase"/>
</dbReference>
<evidence type="ECO:0000256" key="13">
    <source>
        <dbReference type="RuleBase" id="RU361234"/>
    </source>
</evidence>
<dbReference type="KEGG" id="cmk:103179405"/>
<dbReference type="Proteomes" id="UP000314986">
    <property type="component" value="Unassembled WGS sequence"/>
</dbReference>
<reference evidence="14" key="5">
    <citation type="submission" date="2025-09" db="UniProtKB">
        <authorList>
            <consortium name="Ensembl"/>
        </authorList>
    </citation>
    <scope>IDENTIFICATION</scope>
</reference>
<dbReference type="PROSITE" id="PS00178">
    <property type="entry name" value="AA_TRNA_LIGASE_I"/>
    <property type="match status" value="1"/>
</dbReference>
<sequence>MAAPMARGAAALRRGRSLVSAAASPGPAAPRRWSSSGNIRSLHQRGIFKDTFPEAGDLPRLLASGAQTVYCGFDPTADSLHVGNLLALIGLLHLQRAGHRVLTLLGAATARLGDPSGRNSERQPLDASRIEENARGVQEDILKVFHNHRHCFCNDDQVHSLGTHYILNNSSWYQGKEVVDFMETVGRHFRMGTMLSRHSVQSRLRSAEGMSLTEFTYQLFQAYDFYHLNQHYGCRIQLGGTDQLGNLMSGYEFIQKVTGQEVYGITIPLVTSTSGDKLGKSAGNAVWLDSKKTSPFELYQYFVRQPDSNMERYLKLFTFIPLLEIENLMDNHRKDPGKRLAQKRLAAEVTKLIHGKEGLVSAKKCTNALYQSSVAALETMSDKELQELFREAPFSEILLEPGTSVLDLCRKANAIPDGPTGYQIITNGGIWINHVREAKAEQVLVLGQHILSNGLSLLRVGKKNYYIVKWLNMAT</sequence>
<dbReference type="FunFam" id="3.40.50.620:FF:000107">
    <property type="entry name" value="Tyrosine--tRNA ligase"/>
    <property type="match status" value="1"/>
</dbReference>
<dbReference type="SUPFAM" id="SSF52374">
    <property type="entry name" value="Nucleotidylyl transferase"/>
    <property type="match status" value="1"/>
</dbReference>
<keyword evidence="5 13" id="KW-0436">Ligase</keyword>
<dbReference type="GO" id="GO:0006437">
    <property type="term" value="P:tyrosyl-tRNA aminoacylation"/>
    <property type="evidence" value="ECO:0007669"/>
    <property type="project" value="InterPro"/>
</dbReference>
<dbReference type="GO" id="GO:0005829">
    <property type="term" value="C:cytosol"/>
    <property type="evidence" value="ECO:0007669"/>
    <property type="project" value="TreeGrafter"/>
</dbReference>
<dbReference type="GeneID" id="103179405"/>
<organism evidence="14 15">
    <name type="scientific">Callorhinchus milii</name>
    <name type="common">Ghost shark</name>
    <dbReference type="NCBI Taxonomy" id="7868"/>
    <lineage>
        <taxon>Eukaryota</taxon>
        <taxon>Metazoa</taxon>
        <taxon>Chordata</taxon>
        <taxon>Craniata</taxon>
        <taxon>Vertebrata</taxon>
        <taxon>Chondrichthyes</taxon>
        <taxon>Holocephali</taxon>
        <taxon>Chimaeriformes</taxon>
        <taxon>Callorhinchidae</taxon>
        <taxon>Callorhinchus</taxon>
    </lineage>
</organism>
<keyword evidence="7 13" id="KW-0067">ATP-binding</keyword>
<dbReference type="EC" id="6.1.1.1" evidence="13"/>
<evidence type="ECO:0000313" key="14">
    <source>
        <dbReference type="Ensembl" id="ENSCMIP00000033253.1"/>
    </source>
</evidence>
<dbReference type="OrthoDB" id="337870at2759"/>
<dbReference type="GO" id="GO:0005524">
    <property type="term" value="F:ATP binding"/>
    <property type="evidence" value="ECO:0007669"/>
    <property type="project" value="UniProtKB-KW"/>
</dbReference>
<dbReference type="OMA" id="IIARFHD"/>
<keyword evidence="6 13" id="KW-0547">Nucleotide-binding</keyword>
<proteinExistence type="inferred from homology"/>
<dbReference type="PRINTS" id="PR01040">
    <property type="entry name" value="TRNASYNTHTYR"/>
</dbReference>
<dbReference type="CTD" id="51067"/>
<keyword evidence="8 13" id="KW-0648">Protein biosynthesis</keyword>
<dbReference type="InterPro" id="IPR024088">
    <property type="entry name" value="Tyr-tRNA-ligase_bac-type"/>
</dbReference>
<gene>
    <name evidence="14" type="primary">yars2</name>
</gene>
<comment type="function">
    <text evidence="1">Catalyzes the attachment of tyrosine to tRNA(Tyr) in a two-step reaction: tyrosine is first activated by ATP to form Tyr-AMP and then transferred to the acceptor end of tRNA(Tyr).</text>
</comment>
<evidence type="ECO:0000256" key="6">
    <source>
        <dbReference type="ARBA" id="ARBA00022741"/>
    </source>
</evidence>
<evidence type="ECO:0000256" key="12">
    <source>
        <dbReference type="ARBA" id="ARBA00048248"/>
    </source>
</evidence>
<dbReference type="GO" id="GO:0004831">
    <property type="term" value="F:tyrosine-tRNA ligase activity"/>
    <property type="evidence" value="ECO:0007669"/>
    <property type="project" value="UniProtKB-EC"/>
</dbReference>
<evidence type="ECO:0000313" key="15">
    <source>
        <dbReference type="Proteomes" id="UP000314986"/>
    </source>
</evidence>
<dbReference type="Gene3D" id="3.40.50.620">
    <property type="entry name" value="HUPs"/>
    <property type="match status" value="1"/>
</dbReference>
<dbReference type="InterPro" id="IPR014729">
    <property type="entry name" value="Rossmann-like_a/b/a_fold"/>
</dbReference>
<dbReference type="AlphaFoldDB" id="A0A4W3J4Y3"/>
<reference evidence="15" key="3">
    <citation type="journal article" date="2014" name="Nature">
        <title>Elephant shark genome provides unique insights into gnathostome evolution.</title>
        <authorList>
            <consortium name="International Elephant Shark Genome Sequencing Consortium"/>
            <person name="Venkatesh B."/>
            <person name="Lee A.P."/>
            <person name="Ravi V."/>
            <person name="Maurya A.K."/>
            <person name="Lian M.M."/>
            <person name="Swann J.B."/>
            <person name="Ohta Y."/>
            <person name="Flajnik M.F."/>
            <person name="Sutoh Y."/>
            <person name="Kasahara M."/>
            <person name="Hoon S."/>
            <person name="Gangu V."/>
            <person name="Roy S.W."/>
            <person name="Irimia M."/>
            <person name="Korzh V."/>
            <person name="Kondrychyn I."/>
            <person name="Lim Z.W."/>
            <person name="Tay B.H."/>
            <person name="Tohari S."/>
            <person name="Kong K.W."/>
            <person name="Ho S."/>
            <person name="Lorente-Galdos B."/>
            <person name="Quilez J."/>
            <person name="Marques-Bonet T."/>
            <person name="Raney B.J."/>
            <person name="Ingham P.W."/>
            <person name="Tay A."/>
            <person name="Hillier L.W."/>
            <person name="Minx P."/>
            <person name="Boehm T."/>
            <person name="Wilson R.K."/>
            <person name="Brenner S."/>
            <person name="Warren W.C."/>
        </authorList>
    </citation>
    <scope>NUCLEOTIDE SEQUENCE [LARGE SCALE GENOMIC DNA]</scope>
</reference>
<evidence type="ECO:0000256" key="7">
    <source>
        <dbReference type="ARBA" id="ARBA00022840"/>
    </source>
</evidence>
<keyword evidence="15" id="KW-1185">Reference proteome</keyword>
<dbReference type="PANTHER" id="PTHR11766">
    <property type="entry name" value="TYROSYL-TRNA SYNTHETASE"/>
    <property type="match status" value="1"/>
</dbReference>
<dbReference type="SUPFAM" id="SSF55174">
    <property type="entry name" value="Alpha-L RNA-binding motif"/>
    <property type="match status" value="1"/>
</dbReference>
<dbReference type="FunFam" id="3.10.290.10:FF:000017">
    <property type="entry name" value="Tyrosine--tRNA ligase"/>
    <property type="match status" value="1"/>
</dbReference>
<evidence type="ECO:0000256" key="3">
    <source>
        <dbReference type="ARBA" id="ARBA00005594"/>
    </source>
</evidence>
<dbReference type="Gene3D" id="1.10.240.10">
    <property type="entry name" value="Tyrosyl-Transfer RNA Synthetase"/>
    <property type="match status" value="1"/>
</dbReference>
<dbReference type="GO" id="GO:0003723">
    <property type="term" value="F:RNA binding"/>
    <property type="evidence" value="ECO:0007669"/>
    <property type="project" value="InterPro"/>
</dbReference>
<accession>A0A4W3J4Y3</accession>
<comment type="subcellular location">
    <subcellularLocation>
        <location evidence="2">Mitochondrion matrix</location>
    </subcellularLocation>
</comment>
<comment type="catalytic activity">
    <reaction evidence="12 13">
        <text>tRNA(Tyr) + L-tyrosine + ATP = L-tyrosyl-tRNA(Tyr) + AMP + diphosphate + H(+)</text>
        <dbReference type="Rhea" id="RHEA:10220"/>
        <dbReference type="Rhea" id="RHEA-COMP:9706"/>
        <dbReference type="Rhea" id="RHEA-COMP:9707"/>
        <dbReference type="ChEBI" id="CHEBI:15378"/>
        <dbReference type="ChEBI" id="CHEBI:30616"/>
        <dbReference type="ChEBI" id="CHEBI:33019"/>
        <dbReference type="ChEBI" id="CHEBI:58315"/>
        <dbReference type="ChEBI" id="CHEBI:78442"/>
        <dbReference type="ChEBI" id="CHEBI:78536"/>
        <dbReference type="ChEBI" id="CHEBI:456215"/>
        <dbReference type="EC" id="6.1.1.1"/>
    </reaction>
</comment>
<evidence type="ECO:0000256" key="1">
    <source>
        <dbReference type="ARBA" id="ARBA00002025"/>
    </source>
</evidence>
<evidence type="ECO:0000256" key="11">
    <source>
        <dbReference type="ARBA" id="ARBA00023146"/>
    </source>
</evidence>
<keyword evidence="9" id="KW-0809">Transit peptide</keyword>
<dbReference type="PANTHER" id="PTHR11766:SF0">
    <property type="entry name" value="TYROSINE--TRNA LIGASE, MITOCHONDRIAL"/>
    <property type="match status" value="1"/>
</dbReference>
<dbReference type="Gene3D" id="3.10.290.10">
    <property type="entry name" value="RNA-binding S4 domain"/>
    <property type="match status" value="1"/>
</dbReference>
<dbReference type="InParanoid" id="A0A4W3J4Y3"/>
<name>A0A4W3J4Y3_CALMI</name>
<comment type="subunit">
    <text evidence="4">Homodimer.</text>
</comment>
<reference evidence="15" key="1">
    <citation type="journal article" date="2006" name="Science">
        <title>Ancient noncoding elements conserved in the human genome.</title>
        <authorList>
            <person name="Venkatesh B."/>
            <person name="Kirkness E.F."/>
            <person name="Loh Y.H."/>
            <person name="Halpern A.L."/>
            <person name="Lee A.P."/>
            <person name="Johnson J."/>
            <person name="Dandona N."/>
            <person name="Viswanathan L.D."/>
            <person name="Tay A."/>
            <person name="Venter J.C."/>
            <person name="Strausberg R.L."/>
            <person name="Brenner S."/>
        </authorList>
    </citation>
    <scope>NUCLEOTIDE SEQUENCE [LARGE SCALE GENOMIC DNA]</scope>
</reference>
<dbReference type="GO" id="GO:0005759">
    <property type="term" value="C:mitochondrial matrix"/>
    <property type="evidence" value="ECO:0007669"/>
    <property type="project" value="UniProtKB-SubCell"/>
</dbReference>
<dbReference type="InterPro" id="IPR001412">
    <property type="entry name" value="aa-tRNA-synth_I_CS"/>
</dbReference>
<keyword evidence="11 13" id="KW-0030">Aminoacyl-tRNA synthetase</keyword>
<dbReference type="STRING" id="7868.ENSCMIP00000033253"/>
<dbReference type="CDD" id="cd00805">
    <property type="entry name" value="TyrRS_core"/>
    <property type="match status" value="1"/>
</dbReference>
<dbReference type="FunFam" id="1.10.240.10:FF:000001">
    <property type="entry name" value="Tyrosine--tRNA ligase"/>
    <property type="match status" value="1"/>
</dbReference>
<evidence type="ECO:0000256" key="5">
    <source>
        <dbReference type="ARBA" id="ARBA00022598"/>
    </source>
</evidence>
<dbReference type="InterPro" id="IPR036986">
    <property type="entry name" value="S4_RNA-bd_sf"/>
</dbReference>